<dbReference type="InterPro" id="IPR036388">
    <property type="entry name" value="WH-like_DNA-bd_sf"/>
</dbReference>
<feature type="compositionally biased region" description="Basic and acidic residues" evidence="1">
    <location>
        <begin position="314"/>
        <end position="333"/>
    </location>
</feature>
<feature type="region of interest" description="Disordered" evidence="1">
    <location>
        <begin position="692"/>
        <end position="846"/>
    </location>
</feature>
<dbReference type="Proteomes" id="UP000660729">
    <property type="component" value="Unassembled WGS sequence"/>
</dbReference>
<feature type="compositionally biased region" description="Basic and acidic residues" evidence="1">
    <location>
        <begin position="190"/>
        <end position="201"/>
    </location>
</feature>
<feature type="region of interest" description="Disordered" evidence="1">
    <location>
        <begin position="190"/>
        <end position="217"/>
    </location>
</feature>
<evidence type="ECO:0000256" key="1">
    <source>
        <dbReference type="SAM" id="MobiDB-lite"/>
    </source>
</evidence>
<feature type="compositionally biased region" description="Polar residues" evidence="1">
    <location>
        <begin position="21"/>
        <end position="30"/>
    </location>
</feature>
<dbReference type="Pfam" id="PF10384">
    <property type="entry name" value="Scm3"/>
    <property type="match status" value="1"/>
</dbReference>
<dbReference type="EMBL" id="JABCIY010000033">
    <property type="protein sequence ID" value="KAF7195969.1"/>
    <property type="molecule type" value="Genomic_DNA"/>
</dbReference>
<feature type="region of interest" description="Disordered" evidence="1">
    <location>
        <begin position="267"/>
        <end position="385"/>
    </location>
</feature>
<dbReference type="AlphaFoldDB" id="A0A8H6RR40"/>
<comment type="caution">
    <text evidence="2">The sequence shown here is derived from an EMBL/GenBank/DDBJ whole genome shotgun (WGS) entry which is preliminary data.</text>
</comment>
<dbReference type="GO" id="GO:0046982">
    <property type="term" value="F:protein heterodimerization activity"/>
    <property type="evidence" value="ECO:0007669"/>
    <property type="project" value="InterPro"/>
</dbReference>
<feature type="compositionally biased region" description="Basic and acidic residues" evidence="1">
    <location>
        <begin position="760"/>
        <end position="784"/>
    </location>
</feature>
<proteinExistence type="predicted"/>
<gene>
    <name evidence="2" type="ORF">HII31_02731</name>
</gene>
<feature type="region of interest" description="Disordered" evidence="1">
    <location>
        <begin position="503"/>
        <end position="532"/>
    </location>
</feature>
<dbReference type="InterPro" id="IPR009072">
    <property type="entry name" value="Histone-fold"/>
</dbReference>
<feature type="compositionally biased region" description="Polar residues" evidence="1">
    <location>
        <begin position="283"/>
        <end position="306"/>
    </location>
</feature>
<evidence type="ECO:0000313" key="3">
    <source>
        <dbReference type="Proteomes" id="UP000660729"/>
    </source>
</evidence>
<evidence type="ECO:0000313" key="2">
    <source>
        <dbReference type="EMBL" id="KAF7195969.1"/>
    </source>
</evidence>
<evidence type="ECO:0008006" key="4">
    <source>
        <dbReference type="Google" id="ProtNLM"/>
    </source>
</evidence>
<feature type="compositionally biased region" description="Basic and acidic residues" evidence="1">
    <location>
        <begin position="805"/>
        <end position="814"/>
    </location>
</feature>
<accession>A0A8H6RR40</accession>
<dbReference type="GO" id="GO:0005634">
    <property type="term" value="C:nucleus"/>
    <property type="evidence" value="ECO:0007669"/>
    <property type="project" value="InterPro"/>
</dbReference>
<feature type="compositionally biased region" description="Polar residues" evidence="1">
    <location>
        <begin position="815"/>
        <end position="846"/>
    </location>
</feature>
<dbReference type="InterPro" id="IPR018465">
    <property type="entry name" value="Scm3/HJURP"/>
</dbReference>
<dbReference type="Gene3D" id="1.10.20.10">
    <property type="entry name" value="Histone, subunit A"/>
    <property type="match status" value="1"/>
</dbReference>
<feature type="compositionally biased region" description="Polar residues" evidence="1">
    <location>
        <begin position="503"/>
        <end position="530"/>
    </location>
</feature>
<sequence>MDASASASLQVQRRTARTSINRTHIPNPSNHYHRDHHDHAQSETGAAQDVQRSQTFDAIFRKYEHDFTEVTDEIDLETGEILVDNGHFEQLLMQGEIGSGISESHPLADRVLDELQIETDDESHGRGRIFELDDNGSGSDEDENAAIEPVIPGNEYSRSASIGQALSQALSGNSSQGQLLAKSLVDEGTVHKSSEVDDSKESSSLPQSHHVGPSEAIPQDTIKALGISIADRLATIMVLPTKEKSLHSNMNTTAADPLWHFPELPQAQRAKRQRDASPVGRPTWSSPGYTSPNSRSLWSAESGNSTTRKRRRRAPEEKSAPAADDRAELEKQDPAQQQSATVRHRGRPKKSISKRPPPPNLNHHVRDPAAGSLAGSATSREVKHHARTIREMNHASKCHELTAASDGLLSKSKEFGGHGGHSVSSQNLGRLKGPPSSAEAPSASSLDTEISAYYRSTAVIKTGLGLSLPDSQVSANNRDDHQTAIDAQASVATSGINEALLRSSGSTQVSARGPNRSNAASQDPQASSSEARVADGDMLLTEDLQHHRGAESQSTTHAADAPIEFSWLQLILFAYDANRSTRMKSVDVLAWIDANYASQLPSDGRWKASIRTELSRCIITERCADTPVRNDLWDLKDGAHHIGANIRPRPKHRKNRTSISTQDLDAGFEMQAERDTGSKGRIIRHEEGDISPVSSTIEPARPVPVPTINDNVSSIKGDAQTRTENETTSEDPGTGHIVGSLSMRSSSRHVSFHPEVIVADPEHAAKSGFESRLRRPQKDTRTPDRSGTNDGGSLVIQGTKSSSKHHQELREDSRATSQGVSRSTTHCRSSTEIAQDMQSTSTVTQPLSISANAKDFRFDKSAHSIKPSTSSPASAKSILPRSIYKTPKTAGYPRLSGVNNHTVSTKKDIPITNQKSISLGNGATRRLVETPAKVMTDPDEDELA</sequence>
<reference evidence="2" key="1">
    <citation type="submission" date="2020-04" db="EMBL/GenBank/DDBJ databases">
        <title>Draft genome resource of the tomato pathogen Pseudocercospora fuligena.</title>
        <authorList>
            <person name="Zaccaron A."/>
        </authorList>
    </citation>
    <scope>NUCLEOTIDE SEQUENCE</scope>
    <source>
        <strain evidence="2">PF001</strain>
    </source>
</reference>
<feature type="region of interest" description="Disordered" evidence="1">
    <location>
        <begin position="118"/>
        <end position="144"/>
    </location>
</feature>
<feature type="region of interest" description="Disordered" evidence="1">
    <location>
        <begin position="412"/>
        <end position="445"/>
    </location>
</feature>
<organism evidence="2 3">
    <name type="scientific">Pseudocercospora fuligena</name>
    <dbReference type="NCBI Taxonomy" id="685502"/>
    <lineage>
        <taxon>Eukaryota</taxon>
        <taxon>Fungi</taxon>
        <taxon>Dikarya</taxon>
        <taxon>Ascomycota</taxon>
        <taxon>Pezizomycotina</taxon>
        <taxon>Dothideomycetes</taxon>
        <taxon>Dothideomycetidae</taxon>
        <taxon>Mycosphaerellales</taxon>
        <taxon>Mycosphaerellaceae</taxon>
        <taxon>Pseudocercospora</taxon>
    </lineage>
</organism>
<dbReference type="OrthoDB" id="2420608at2759"/>
<dbReference type="GO" id="GO:0042393">
    <property type="term" value="F:histone binding"/>
    <property type="evidence" value="ECO:0007669"/>
    <property type="project" value="InterPro"/>
</dbReference>
<protein>
    <recommendedName>
        <fullName evidence="4">Fork-head domain-containing protein</fullName>
    </recommendedName>
</protein>
<name>A0A8H6RR40_9PEZI</name>
<feature type="compositionally biased region" description="Basic residues" evidence="1">
    <location>
        <begin position="342"/>
        <end position="353"/>
    </location>
</feature>
<feature type="region of interest" description="Disordered" evidence="1">
    <location>
        <begin position="21"/>
        <end position="50"/>
    </location>
</feature>
<feature type="compositionally biased region" description="Low complexity" evidence="1">
    <location>
        <begin position="434"/>
        <end position="445"/>
    </location>
</feature>
<dbReference type="Gene3D" id="1.10.10.10">
    <property type="entry name" value="Winged helix-like DNA-binding domain superfamily/Winged helix DNA-binding domain"/>
    <property type="match status" value="1"/>
</dbReference>
<keyword evidence="3" id="KW-1185">Reference proteome</keyword>
<feature type="compositionally biased region" description="Basic and acidic residues" evidence="1">
    <location>
        <begin position="122"/>
        <end position="131"/>
    </location>
</feature>